<reference evidence="2" key="1">
    <citation type="submission" date="2022-07" db="EMBL/GenBank/DDBJ databases">
        <title>Draft genome sequence of Zalerion maritima ATCC 34329, a (micro)plastics degrading marine fungus.</title>
        <authorList>
            <person name="Paco A."/>
            <person name="Goncalves M.F.M."/>
            <person name="Rocha-Santos T.A.P."/>
            <person name="Alves A."/>
        </authorList>
    </citation>
    <scope>NUCLEOTIDE SEQUENCE</scope>
    <source>
        <strain evidence="2">ATCC 34329</strain>
    </source>
</reference>
<evidence type="ECO:0000313" key="3">
    <source>
        <dbReference type="Proteomes" id="UP001201980"/>
    </source>
</evidence>
<gene>
    <name evidence="2" type="ORF">MKZ38_010105</name>
</gene>
<evidence type="ECO:0000256" key="1">
    <source>
        <dbReference type="SAM" id="MobiDB-lite"/>
    </source>
</evidence>
<proteinExistence type="predicted"/>
<dbReference type="EMBL" id="JAKWBI020000857">
    <property type="protein sequence ID" value="KAJ2892236.1"/>
    <property type="molecule type" value="Genomic_DNA"/>
</dbReference>
<comment type="caution">
    <text evidence="2">The sequence shown here is derived from an EMBL/GenBank/DDBJ whole genome shotgun (WGS) entry which is preliminary data.</text>
</comment>
<dbReference type="Proteomes" id="UP001201980">
    <property type="component" value="Unassembled WGS sequence"/>
</dbReference>
<sequence length="229" mass="26612">MCPWGGFSNYWDDEEPWLWDYLESLLWHGADPGIERRPFWEARGTSYDGSNPPYHIILPDRVQVQESPERDAIIQLIDRNMIFWDGRYWRRKNDISPEVPSLVECWGPLGFLEDEDLVEYERRWFDDGGAHQLYIYDGKNRVILPAASDDRSRSENLGISRMPLPTAMSIVGKHVDDLVEFQGVQSREYVVDDPHLYSDPEEEDDDKEMEPKGLPALPEALPPLLPILP</sequence>
<feature type="compositionally biased region" description="Acidic residues" evidence="1">
    <location>
        <begin position="199"/>
        <end position="208"/>
    </location>
</feature>
<feature type="region of interest" description="Disordered" evidence="1">
    <location>
        <begin position="191"/>
        <end position="229"/>
    </location>
</feature>
<organism evidence="2 3">
    <name type="scientific">Zalerion maritima</name>
    <dbReference type="NCBI Taxonomy" id="339359"/>
    <lineage>
        <taxon>Eukaryota</taxon>
        <taxon>Fungi</taxon>
        <taxon>Dikarya</taxon>
        <taxon>Ascomycota</taxon>
        <taxon>Pezizomycotina</taxon>
        <taxon>Sordariomycetes</taxon>
        <taxon>Lulworthiomycetidae</taxon>
        <taxon>Lulworthiales</taxon>
        <taxon>Lulworthiaceae</taxon>
        <taxon>Zalerion</taxon>
    </lineage>
</organism>
<name>A0AAD5RG89_9PEZI</name>
<keyword evidence="3" id="KW-1185">Reference proteome</keyword>
<feature type="compositionally biased region" description="Pro residues" evidence="1">
    <location>
        <begin position="220"/>
        <end position="229"/>
    </location>
</feature>
<evidence type="ECO:0000313" key="2">
    <source>
        <dbReference type="EMBL" id="KAJ2892236.1"/>
    </source>
</evidence>
<protein>
    <submittedName>
        <fullName evidence="2">Uncharacterized protein</fullName>
    </submittedName>
</protein>
<dbReference type="AlphaFoldDB" id="A0AAD5RG89"/>
<accession>A0AAD5RG89</accession>